<keyword evidence="2" id="KW-1185">Reference proteome</keyword>
<dbReference type="RefSeq" id="WP_038068612.1">
    <property type="nucleotide sequence ID" value="NZ_FOVB01000008.1"/>
</dbReference>
<organism evidence="1 2">
    <name type="scientific">Thioclava dalianensis</name>
    <dbReference type="NCBI Taxonomy" id="1185766"/>
    <lineage>
        <taxon>Bacteria</taxon>
        <taxon>Pseudomonadati</taxon>
        <taxon>Pseudomonadota</taxon>
        <taxon>Alphaproteobacteria</taxon>
        <taxon>Rhodobacterales</taxon>
        <taxon>Paracoccaceae</taxon>
        <taxon>Thioclava</taxon>
    </lineage>
</organism>
<dbReference type="STRING" id="1185766.SAMN05216224_10836"/>
<dbReference type="EMBL" id="JHEH01000033">
    <property type="protein sequence ID" value="KEP68431.1"/>
    <property type="molecule type" value="Genomic_DNA"/>
</dbReference>
<dbReference type="Gene3D" id="1.10.10.60">
    <property type="entry name" value="Homeodomain-like"/>
    <property type="match status" value="1"/>
</dbReference>
<protein>
    <submittedName>
        <fullName evidence="1">Uncharacterized protein</fullName>
    </submittedName>
</protein>
<gene>
    <name evidence="1" type="ORF">DL1_11860</name>
</gene>
<dbReference type="Proteomes" id="UP000027725">
    <property type="component" value="Unassembled WGS sequence"/>
</dbReference>
<comment type="caution">
    <text evidence="1">The sequence shown here is derived from an EMBL/GenBank/DDBJ whole genome shotgun (WGS) entry which is preliminary data.</text>
</comment>
<evidence type="ECO:0000313" key="1">
    <source>
        <dbReference type="EMBL" id="KEP68431.1"/>
    </source>
</evidence>
<sequence length="230" mass="25680">MKHDLRAFLQRCADSGMTIAQTARELGSTVNAVSGSAKRYQIAFTSHWDVERRPEKYAACAKAGMTLRQAAAKLGVSEKTVSQAAQRYGLTFVTQFARKEKKWRDCWLAGMTAEEAALCMGVEHKSAHHAARRYGFRFKDAGSGRRVREMLKASRNHRDTLSLFWRKGRACAVPLTYEEFRNAAQLDARLAEDILGGHVREGLLVVDRSINVSIYELTDDGMSHVQNGGV</sequence>
<dbReference type="AlphaFoldDB" id="A0A074T9F1"/>
<proteinExistence type="predicted"/>
<evidence type="ECO:0000313" key="2">
    <source>
        <dbReference type="Proteomes" id="UP000027725"/>
    </source>
</evidence>
<accession>A0A074T9F1</accession>
<name>A0A074T9F1_9RHOB</name>
<reference evidence="1 2" key="1">
    <citation type="submission" date="2014-03" db="EMBL/GenBank/DDBJ databases">
        <title>The draft genome sequence of Thioclava dalianensis DLFJ1-1.</title>
        <authorList>
            <person name="Lai Q."/>
            <person name="Shao Z."/>
        </authorList>
    </citation>
    <scope>NUCLEOTIDE SEQUENCE [LARGE SCALE GENOMIC DNA]</scope>
    <source>
        <strain evidence="1 2">DLFJ1-1</strain>
    </source>
</reference>